<evidence type="ECO:0000256" key="1">
    <source>
        <dbReference type="SAM" id="MobiDB-lite"/>
    </source>
</evidence>
<dbReference type="Proteomes" id="UP000011157">
    <property type="component" value="Chromosome"/>
</dbReference>
<keyword evidence="3" id="KW-1185">Reference proteome</keyword>
<dbReference type="AlphaFoldDB" id="L7VBS7"/>
<evidence type="ECO:0000313" key="2">
    <source>
        <dbReference type="EMBL" id="AGC63657.1"/>
    </source>
</evidence>
<name>L7VBS7_MYCL1</name>
<gene>
    <name evidence="2" type="ordered locus">MULP_04053</name>
</gene>
<feature type="region of interest" description="Disordered" evidence="1">
    <location>
        <begin position="1"/>
        <end position="23"/>
    </location>
</feature>
<accession>L7VBS7</accession>
<feature type="compositionally biased region" description="Low complexity" evidence="1">
    <location>
        <begin position="1"/>
        <end position="13"/>
    </location>
</feature>
<reference evidence="2 3" key="1">
    <citation type="journal article" date="2013" name="J. Bacteriol.">
        <title>Complete Genome Sequence of the Frog Pathogen Mycobacterium ulcerans Ecovar Liflandii.</title>
        <authorList>
            <person name="Tobias N.J."/>
            <person name="Doig K.D."/>
            <person name="Medema M.H."/>
            <person name="Chen H."/>
            <person name="Haring V."/>
            <person name="Moore R."/>
            <person name="Seemann T."/>
            <person name="Stinear T.P."/>
        </authorList>
    </citation>
    <scope>NUCLEOTIDE SEQUENCE [LARGE SCALE GENOMIC DNA]</scope>
    <source>
        <strain evidence="2 3">128FXT</strain>
    </source>
</reference>
<dbReference type="EMBL" id="CP003899">
    <property type="protein sequence ID" value="AGC63657.1"/>
    <property type="molecule type" value="Genomic_DNA"/>
</dbReference>
<organism evidence="2 3">
    <name type="scientific">Mycobacterium liflandii (strain 128FXT)</name>
    <dbReference type="NCBI Taxonomy" id="459424"/>
    <lineage>
        <taxon>Bacteria</taxon>
        <taxon>Bacillati</taxon>
        <taxon>Actinomycetota</taxon>
        <taxon>Actinomycetes</taxon>
        <taxon>Mycobacteriales</taxon>
        <taxon>Mycobacteriaceae</taxon>
        <taxon>Mycobacterium</taxon>
        <taxon>Mycobacterium ulcerans group</taxon>
    </lineage>
</organism>
<proteinExistence type="predicted"/>
<protein>
    <submittedName>
        <fullName evidence="2">Uncharacterized protein</fullName>
    </submittedName>
</protein>
<dbReference type="HOGENOM" id="CLU_2494572_0_0_11"/>
<evidence type="ECO:0000313" key="3">
    <source>
        <dbReference type="Proteomes" id="UP000011157"/>
    </source>
</evidence>
<dbReference type="KEGG" id="mli:MULP_04053"/>
<sequence length="86" mass="7954">MGPGGAATATHAADLPGGSSVGAGVAASSGAIDDVMTLLATIGVAEWGVSRDRIDAIGPGPACPADSAVAAVTPQPRTAAGTAVAT</sequence>
<feature type="region of interest" description="Disordered" evidence="1">
    <location>
        <begin position="65"/>
        <end position="86"/>
    </location>
</feature>